<dbReference type="PANTHER" id="PTHR34127:SF3">
    <property type="entry name" value="INITIATION FACTOR 4F SUBUNIT (DUF1350)"/>
    <property type="match status" value="1"/>
</dbReference>
<dbReference type="Pfam" id="PF07082">
    <property type="entry name" value="DUF1350"/>
    <property type="match status" value="1"/>
</dbReference>
<protein>
    <submittedName>
        <fullName evidence="1">Uncharacterized protein</fullName>
    </submittedName>
</protein>
<accession>A0ABD2TZ84</accession>
<dbReference type="PANTHER" id="PTHR34127">
    <property type="entry name" value="OS04G0405600 PROTEIN"/>
    <property type="match status" value="1"/>
</dbReference>
<evidence type="ECO:0000313" key="1">
    <source>
        <dbReference type="EMBL" id="KAL3361599.1"/>
    </source>
</evidence>
<name>A0ABD2TZ84_9SOLN</name>
<evidence type="ECO:0000313" key="2">
    <source>
        <dbReference type="Proteomes" id="UP001627284"/>
    </source>
</evidence>
<proteinExistence type="predicted"/>
<dbReference type="InterPro" id="IPR010765">
    <property type="entry name" value="DUF1350"/>
</dbReference>
<dbReference type="AlphaFoldDB" id="A0ABD2TZ84"/>
<reference evidence="1 2" key="1">
    <citation type="submission" date="2024-05" db="EMBL/GenBank/DDBJ databases">
        <title>De novo assembly of an allotetraploid wild potato.</title>
        <authorList>
            <person name="Hosaka A.J."/>
        </authorList>
    </citation>
    <scope>NUCLEOTIDE SEQUENCE [LARGE SCALE GENOMIC DNA]</scope>
    <source>
        <tissue evidence="1">Young leaves</tissue>
    </source>
</reference>
<sequence>MASTSAAYMATTTFTSNILEIKQNPFFPNTFPYLFRPFSPRNLKNPKFFKFPKMILSNDYMGIGSFNSTRINYNTPTTGKFYKRMDSCLAIPPPKGIKPKAIIKFVGGAFIGAVPEVTYSYLLENLAREGYLIICVPYNVTFDHAQVTRQVFDRFHACFDSILASGLPDSGLSAADIVDLPLYSVGHSNGALIQVLVGSYFCEKIPKANVIISYNNRPASEAVPYFEQLGLLVGQMVPVISPAYSMAQSASGDALRVLLDTAGTIIPDYDPETVVSLTKFADQLPSVFGELAQGISEFKPTPSENLECFKSAYNVKRTLLVKFDNDAIDETDRLEETLKPRVESFGGKVEKIALTGNHITPCVQEPKWRVGTVYTPADAIAQVVKTLSINDTKGLCTTIANWFSCLEE</sequence>
<dbReference type="EMBL" id="JBJKTR010000008">
    <property type="protein sequence ID" value="KAL3361599.1"/>
    <property type="molecule type" value="Genomic_DNA"/>
</dbReference>
<comment type="caution">
    <text evidence="1">The sequence shown here is derived from an EMBL/GenBank/DDBJ whole genome shotgun (WGS) entry which is preliminary data.</text>
</comment>
<dbReference type="Proteomes" id="UP001627284">
    <property type="component" value="Unassembled WGS sequence"/>
</dbReference>
<organism evidence="1 2">
    <name type="scientific">Solanum stoloniferum</name>
    <dbReference type="NCBI Taxonomy" id="62892"/>
    <lineage>
        <taxon>Eukaryota</taxon>
        <taxon>Viridiplantae</taxon>
        <taxon>Streptophyta</taxon>
        <taxon>Embryophyta</taxon>
        <taxon>Tracheophyta</taxon>
        <taxon>Spermatophyta</taxon>
        <taxon>Magnoliopsida</taxon>
        <taxon>eudicotyledons</taxon>
        <taxon>Gunneridae</taxon>
        <taxon>Pentapetalae</taxon>
        <taxon>asterids</taxon>
        <taxon>lamiids</taxon>
        <taxon>Solanales</taxon>
        <taxon>Solanaceae</taxon>
        <taxon>Solanoideae</taxon>
        <taxon>Solaneae</taxon>
        <taxon>Solanum</taxon>
    </lineage>
</organism>
<keyword evidence="2" id="KW-1185">Reference proteome</keyword>
<gene>
    <name evidence="1" type="ORF">AABB24_014461</name>
</gene>